<keyword evidence="2" id="KW-1185">Reference proteome</keyword>
<dbReference type="GO" id="GO:0051537">
    <property type="term" value="F:2 iron, 2 sulfur cluster binding"/>
    <property type="evidence" value="ECO:0007669"/>
    <property type="project" value="InterPro"/>
</dbReference>
<accession>A0A1M5T6U5</accession>
<dbReference type="Gene3D" id="2.40.30.10">
    <property type="entry name" value="Translation factors"/>
    <property type="match status" value="1"/>
</dbReference>
<dbReference type="NCBIfam" id="NF004470">
    <property type="entry name" value="PRK05802.1"/>
    <property type="match status" value="1"/>
</dbReference>
<dbReference type="PANTHER" id="PTHR43513">
    <property type="entry name" value="DIHYDROOROTATE DEHYDROGENASE B (NAD(+)), ELECTRON TRANSFER SUBUNIT"/>
    <property type="match status" value="1"/>
</dbReference>
<dbReference type="PROSITE" id="PS00197">
    <property type="entry name" value="2FE2S_FER_1"/>
    <property type="match status" value="1"/>
</dbReference>
<dbReference type="CDD" id="cd06192">
    <property type="entry name" value="DHOD_e_trans_like"/>
    <property type="match status" value="1"/>
</dbReference>
<proteinExistence type="predicted"/>
<evidence type="ECO:0000313" key="1">
    <source>
        <dbReference type="EMBL" id="SHH46432.1"/>
    </source>
</evidence>
<dbReference type="RefSeq" id="WP_072829638.1">
    <property type="nucleotide sequence ID" value="NZ_FQXP01000003.1"/>
</dbReference>
<dbReference type="AlphaFoldDB" id="A0A1M5T6U5"/>
<dbReference type="Proteomes" id="UP000184526">
    <property type="component" value="Unassembled WGS sequence"/>
</dbReference>
<protein>
    <submittedName>
        <fullName evidence="1">NAD(P)H-flavin reductase</fullName>
    </submittedName>
</protein>
<gene>
    <name evidence="1" type="ORF">SAMN02745196_00456</name>
</gene>
<dbReference type="OrthoDB" id="1704963at2"/>
<dbReference type="InterPro" id="IPR039261">
    <property type="entry name" value="FNR_nucleotide-bd"/>
</dbReference>
<dbReference type="InterPro" id="IPR017938">
    <property type="entry name" value="Riboflavin_synthase-like_b-brl"/>
</dbReference>
<organism evidence="1 2">
    <name type="scientific">Clostridium collagenovorans DSM 3089</name>
    <dbReference type="NCBI Taxonomy" id="1121306"/>
    <lineage>
        <taxon>Bacteria</taxon>
        <taxon>Bacillati</taxon>
        <taxon>Bacillota</taxon>
        <taxon>Clostridia</taxon>
        <taxon>Eubacteriales</taxon>
        <taxon>Clostridiaceae</taxon>
        <taxon>Clostridium</taxon>
    </lineage>
</organism>
<evidence type="ECO:0000313" key="2">
    <source>
        <dbReference type="Proteomes" id="UP000184526"/>
    </source>
</evidence>
<dbReference type="SUPFAM" id="SSF52343">
    <property type="entry name" value="Ferredoxin reductase-like, C-terminal NADP-linked domain"/>
    <property type="match status" value="1"/>
</dbReference>
<dbReference type="STRING" id="1121306.SAMN02745196_00456"/>
<name>A0A1M5T6U5_9CLOT</name>
<reference evidence="1 2" key="1">
    <citation type="submission" date="2016-11" db="EMBL/GenBank/DDBJ databases">
        <authorList>
            <person name="Jaros S."/>
            <person name="Januszkiewicz K."/>
            <person name="Wedrychowicz H."/>
        </authorList>
    </citation>
    <scope>NUCLEOTIDE SEQUENCE [LARGE SCALE GENOMIC DNA]</scope>
    <source>
        <strain evidence="1 2">DSM 3089</strain>
    </source>
</reference>
<dbReference type="SUPFAM" id="SSF63380">
    <property type="entry name" value="Riboflavin synthase domain-like"/>
    <property type="match status" value="1"/>
</dbReference>
<dbReference type="EMBL" id="FQXP01000003">
    <property type="protein sequence ID" value="SHH46432.1"/>
    <property type="molecule type" value="Genomic_DNA"/>
</dbReference>
<sequence>MAYEVFTCSDIGTKFCPCHLAESGQCIICSQLNSGNCHCTHWNGTCVYQELIWNNNKAKKGREVFECKVVDKYIVEEDVLVLSLKGSHELIHDLRDMGSFVFLKRVDQEESFFTPISVMDIDLEKNLIILAIELKGVKTLDLNNLEIDDTVLVKGPFWNGILGIRHLKNVTGKTCLLICRGIGQAPMIPVLKYLHEKGNKVIVLNDKANIKGSLIDDYLNKYAYKVYDCSCLEKGKLTKSFKELLVDQVISKSPVVVHCDGADILNYEVMITLDKIKESLKSAGVEKNIEYSCCNNAKMCCGEGVCGACTRKNNDRKLRRLCKMQTDPKYVLEGRRLF</sequence>
<dbReference type="InterPro" id="IPR006058">
    <property type="entry name" value="2Fe2S_fd_BS"/>
</dbReference>
<dbReference type="InterPro" id="IPR050353">
    <property type="entry name" value="PyrK_electron_transfer"/>
</dbReference>
<dbReference type="PANTHER" id="PTHR43513:SF3">
    <property type="entry name" value="DIHYDROOROTATE DEHYDROGENASE B (NAD(+)), ELECTRON TRANSFER SUBUNIT-RELATED"/>
    <property type="match status" value="1"/>
</dbReference>